<dbReference type="Proteomes" id="UP000594638">
    <property type="component" value="Unassembled WGS sequence"/>
</dbReference>
<keyword evidence="7" id="KW-0175">Coiled coil</keyword>
<evidence type="ECO:0000256" key="1">
    <source>
        <dbReference type="ARBA" id="ARBA00004629"/>
    </source>
</evidence>
<dbReference type="GO" id="GO:0005634">
    <property type="term" value="C:nucleus"/>
    <property type="evidence" value="ECO:0007669"/>
    <property type="project" value="EnsemblPlants"/>
</dbReference>
<organism evidence="10 11">
    <name type="scientific">Olea europaea subsp. europaea</name>
    <dbReference type="NCBI Taxonomy" id="158383"/>
    <lineage>
        <taxon>Eukaryota</taxon>
        <taxon>Viridiplantae</taxon>
        <taxon>Streptophyta</taxon>
        <taxon>Embryophyta</taxon>
        <taxon>Tracheophyta</taxon>
        <taxon>Spermatophyta</taxon>
        <taxon>Magnoliopsida</taxon>
        <taxon>eudicotyledons</taxon>
        <taxon>Gunneridae</taxon>
        <taxon>Pentapetalae</taxon>
        <taxon>asterids</taxon>
        <taxon>lamiids</taxon>
        <taxon>Lamiales</taxon>
        <taxon>Oleaceae</taxon>
        <taxon>Oleeae</taxon>
        <taxon>Olea</taxon>
    </lineage>
</organism>
<dbReference type="InterPro" id="IPR008685">
    <property type="entry name" value="Centromere_Mis12"/>
</dbReference>
<dbReference type="GO" id="GO:0000070">
    <property type="term" value="P:mitotic sister chromatid segregation"/>
    <property type="evidence" value="ECO:0007669"/>
    <property type="project" value="TreeGrafter"/>
</dbReference>
<keyword evidence="11" id="KW-1185">Reference proteome</keyword>
<evidence type="ECO:0000256" key="2">
    <source>
        <dbReference type="ARBA" id="ARBA00008643"/>
    </source>
</evidence>
<dbReference type="EMBL" id="CACTIH010003628">
    <property type="protein sequence ID" value="CAA2979362.1"/>
    <property type="molecule type" value="Genomic_DNA"/>
</dbReference>
<keyword evidence="8" id="KW-0131">Cell cycle</keyword>
<evidence type="ECO:0000256" key="7">
    <source>
        <dbReference type="ARBA" id="ARBA00023054"/>
    </source>
</evidence>
<comment type="caution">
    <text evidence="10">The sequence shown here is derived from an EMBL/GenBank/DDBJ whole genome shotgun (WGS) entry which is preliminary data.</text>
</comment>
<keyword evidence="9" id="KW-0137">Centromere</keyword>
<evidence type="ECO:0000313" key="10">
    <source>
        <dbReference type="EMBL" id="CAA2979362.1"/>
    </source>
</evidence>
<keyword evidence="3" id="KW-0158">Chromosome</keyword>
<dbReference type="GO" id="GO:0000444">
    <property type="term" value="C:MIS12/MIND type complex"/>
    <property type="evidence" value="ECO:0007669"/>
    <property type="project" value="TreeGrafter"/>
</dbReference>
<evidence type="ECO:0000313" key="11">
    <source>
        <dbReference type="Proteomes" id="UP000594638"/>
    </source>
</evidence>
<dbReference type="Gramene" id="OE9A090526T1">
    <property type="protein sequence ID" value="OE9A090526C1"/>
    <property type="gene ID" value="OE9A090526"/>
</dbReference>
<dbReference type="PANTHER" id="PTHR14527">
    <property type="entry name" value="PROTEIN MIS12 HOMOLOG"/>
    <property type="match status" value="1"/>
</dbReference>
<protein>
    <submittedName>
        <fullName evidence="10">MIS12 homolog</fullName>
    </submittedName>
</protein>
<dbReference type="GO" id="GO:0051301">
    <property type="term" value="P:cell division"/>
    <property type="evidence" value="ECO:0007669"/>
    <property type="project" value="UniProtKB-KW"/>
</dbReference>
<dbReference type="AlphaFoldDB" id="A0A8S0RHY4"/>
<evidence type="ECO:0000256" key="4">
    <source>
        <dbReference type="ARBA" id="ARBA00022618"/>
    </source>
</evidence>
<evidence type="ECO:0000256" key="6">
    <source>
        <dbReference type="ARBA" id="ARBA00022838"/>
    </source>
</evidence>
<comment type="similarity">
    <text evidence="2">Belongs to the mis12 family.</text>
</comment>
<dbReference type="Pfam" id="PF05859">
    <property type="entry name" value="Mis12"/>
    <property type="match status" value="1"/>
</dbReference>
<dbReference type="OrthoDB" id="1884855at2759"/>
<evidence type="ECO:0000256" key="5">
    <source>
        <dbReference type="ARBA" id="ARBA00022776"/>
    </source>
</evidence>
<keyword evidence="4" id="KW-0132">Cell division</keyword>
<accession>A0A8S0RHY4</accession>
<dbReference type="GO" id="GO:0051382">
    <property type="term" value="P:kinetochore assembly"/>
    <property type="evidence" value="ECO:0007669"/>
    <property type="project" value="TreeGrafter"/>
</dbReference>
<reference evidence="10 11" key="1">
    <citation type="submission" date="2019-12" db="EMBL/GenBank/DDBJ databases">
        <authorList>
            <person name="Alioto T."/>
            <person name="Alioto T."/>
            <person name="Gomez Garrido J."/>
        </authorList>
    </citation>
    <scope>NUCLEOTIDE SEQUENCE [LARGE SCALE GENOMIC DNA]</scope>
</reference>
<evidence type="ECO:0000256" key="9">
    <source>
        <dbReference type="ARBA" id="ARBA00023328"/>
    </source>
</evidence>
<sequence length="241" mass="27446">MEVSESNAIFESLNLNPQLFINEVLNFVDDLTDEAFNYFLEEASAQMKTEGTDRSADLSRGVAYIRNLVQLTLDNRLKKWEEYSLRFCFHVPEGFSLTKANPSSADDLSDLDTLADTELDAQLNSLRDKLTLVGKESTDLRKELLALEKQSLSSNQCAGSVKEALQLYEKQATTKTLQELATTALEFRSKLEKLNRRSMDEIQSIRAKRLRIPQEDMFQMNLGNGLFNGKLDDLQQFLDEI</sequence>
<dbReference type="Gramene" id="OE9A090526T4">
    <property type="protein sequence ID" value="OE9A090526C4"/>
    <property type="gene ID" value="OE9A090526"/>
</dbReference>
<dbReference type="PANTHER" id="PTHR14527:SF2">
    <property type="entry name" value="PROTEIN MIS12 HOMOLOG"/>
    <property type="match status" value="1"/>
</dbReference>
<proteinExistence type="inferred from homology"/>
<keyword evidence="5" id="KW-0498">Mitosis</keyword>
<evidence type="ECO:0000256" key="8">
    <source>
        <dbReference type="ARBA" id="ARBA00023306"/>
    </source>
</evidence>
<gene>
    <name evidence="10" type="ORF">OLEA9_A090526</name>
</gene>
<name>A0A8S0RHY4_OLEEU</name>
<evidence type="ECO:0000256" key="3">
    <source>
        <dbReference type="ARBA" id="ARBA00022454"/>
    </source>
</evidence>
<keyword evidence="6" id="KW-0995">Kinetochore</keyword>
<comment type="subcellular location">
    <subcellularLocation>
        <location evidence="1">Chromosome</location>
        <location evidence="1">Centromere</location>
        <location evidence="1">Kinetochore</location>
    </subcellularLocation>
</comment>